<dbReference type="Proteomes" id="UP000594260">
    <property type="component" value="Unplaced"/>
</dbReference>
<keyword evidence="4" id="KW-0130">Cell adhesion</keyword>
<dbReference type="Gene3D" id="1.25.10.10">
    <property type="entry name" value="Leucine-rich Repeat Variant"/>
    <property type="match status" value="1"/>
</dbReference>
<feature type="region of interest" description="Disordered" evidence="7">
    <location>
        <begin position="275"/>
        <end position="321"/>
    </location>
</feature>
<dbReference type="SMART" id="SM00185">
    <property type="entry name" value="ARM"/>
    <property type="match status" value="6"/>
</dbReference>
<dbReference type="EnsemblMetazoa" id="XM_022805855">
    <property type="protein sequence ID" value="XP_022661590"/>
    <property type="gene ID" value="LOC111250494"/>
</dbReference>
<dbReference type="GO" id="GO:0005737">
    <property type="term" value="C:cytoplasm"/>
    <property type="evidence" value="ECO:0007669"/>
    <property type="project" value="TreeGrafter"/>
</dbReference>
<dbReference type="EnsemblMetazoa" id="XM_022805852">
    <property type="protein sequence ID" value="XP_022661587"/>
    <property type="gene ID" value="LOC111250494"/>
</dbReference>
<evidence type="ECO:0000256" key="1">
    <source>
        <dbReference type="ARBA" id="ARBA00004282"/>
    </source>
</evidence>
<keyword evidence="9" id="KW-1185">Reference proteome</keyword>
<dbReference type="OrthoDB" id="3245100at2759"/>
<feature type="compositionally biased region" description="Basic and acidic residues" evidence="7">
    <location>
        <begin position="857"/>
        <end position="871"/>
    </location>
</feature>
<dbReference type="GO" id="GO:0005634">
    <property type="term" value="C:nucleus"/>
    <property type="evidence" value="ECO:0007669"/>
    <property type="project" value="TreeGrafter"/>
</dbReference>
<evidence type="ECO:0000256" key="7">
    <source>
        <dbReference type="SAM" id="MobiDB-lite"/>
    </source>
</evidence>
<dbReference type="InterPro" id="IPR016024">
    <property type="entry name" value="ARM-type_fold"/>
</dbReference>
<dbReference type="InterPro" id="IPR028435">
    <property type="entry name" value="Plakophilin/d_Catenin"/>
</dbReference>
<evidence type="ECO:0008006" key="10">
    <source>
        <dbReference type="Google" id="ProtNLM"/>
    </source>
</evidence>
<dbReference type="EnsemblMetazoa" id="XM_022805856">
    <property type="protein sequence ID" value="XP_022661591"/>
    <property type="gene ID" value="LOC111250494"/>
</dbReference>
<dbReference type="GeneID" id="111250494"/>
<dbReference type="RefSeq" id="XP_022661591.1">
    <property type="nucleotide sequence ID" value="XM_022805856.1"/>
</dbReference>
<evidence type="ECO:0000313" key="8">
    <source>
        <dbReference type="EnsemblMetazoa" id="XP_022661590"/>
    </source>
</evidence>
<keyword evidence="3" id="KW-0677">Repeat</keyword>
<dbReference type="PANTHER" id="PTHR10372">
    <property type="entry name" value="PLAKOPHILLIN-RELATED"/>
    <property type="match status" value="1"/>
</dbReference>
<evidence type="ECO:0000256" key="2">
    <source>
        <dbReference type="ARBA" id="ARBA00005462"/>
    </source>
</evidence>
<feature type="repeat" description="ARM" evidence="6">
    <location>
        <begin position="410"/>
        <end position="453"/>
    </location>
</feature>
<dbReference type="EnsemblMetazoa" id="XM_022805853">
    <property type="protein sequence ID" value="XP_022661588"/>
    <property type="gene ID" value="LOC111250494"/>
</dbReference>
<protein>
    <recommendedName>
        <fullName evidence="10">Catenin delta-2</fullName>
    </recommendedName>
</protein>
<feature type="compositionally biased region" description="Polar residues" evidence="7">
    <location>
        <begin position="226"/>
        <end position="235"/>
    </location>
</feature>
<dbReference type="RefSeq" id="XP_022661589.1">
    <property type="nucleotide sequence ID" value="XM_022805854.1"/>
</dbReference>
<dbReference type="PANTHER" id="PTHR10372:SF27">
    <property type="entry name" value="ADHERENS JUNCTION PROTEIN P120"/>
    <property type="match status" value="1"/>
</dbReference>
<comment type="similarity">
    <text evidence="2">Belongs to the beta-catenin family.</text>
</comment>
<feature type="compositionally biased region" description="Polar residues" evidence="7">
    <location>
        <begin position="842"/>
        <end position="855"/>
    </location>
</feature>
<dbReference type="GO" id="GO:0098609">
    <property type="term" value="P:cell-cell adhesion"/>
    <property type="evidence" value="ECO:0007669"/>
    <property type="project" value="InterPro"/>
</dbReference>
<dbReference type="SUPFAM" id="SSF48371">
    <property type="entry name" value="ARM repeat"/>
    <property type="match status" value="1"/>
</dbReference>
<dbReference type="RefSeq" id="XP_022661588.1">
    <property type="nucleotide sequence ID" value="XM_022805853.1"/>
</dbReference>
<evidence type="ECO:0000256" key="4">
    <source>
        <dbReference type="ARBA" id="ARBA00022889"/>
    </source>
</evidence>
<feature type="region of interest" description="Disordered" evidence="7">
    <location>
        <begin position="563"/>
        <end position="585"/>
    </location>
</feature>
<dbReference type="RefSeq" id="XP_022661586.1">
    <property type="nucleotide sequence ID" value="XM_022805851.1"/>
</dbReference>
<feature type="compositionally biased region" description="Low complexity" evidence="7">
    <location>
        <begin position="878"/>
        <end position="894"/>
    </location>
</feature>
<evidence type="ECO:0000256" key="3">
    <source>
        <dbReference type="ARBA" id="ARBA00022737"/>
    </source>
</evidence>
<dbReference type="GO" id="GO:0005886">
    <property type="term" value="C:plasma membrane"/>
    <property type="evidence" value="ECO:0007669"/>
    <property type="project" value="TreeGrafter"/>
</dbReference>
<dbReference type="OMA" id="YDENEMS"/>
<comment type="subcellular location">
    <subcellularLocation>
        <location evidence="1">Cell junction</location>
    </subcellularLocation>
</comment>
<dbReference type="FunFam" id="1.25.10.10:FF:001390">
    <property type="entry name" value="Armadillo repeat protein, putative"/>
    <property type="match status" value="1"/>
</dbReference>
<dbReference type="PROSITE" id="PS50176">
    <property type="entry name" value="ARM_REPEAT"/>
    <property type="match status" value="3"/>
</dbReference>
<dbReference type="CTD" id="3355143"/>
<dbReference type="InterPro" id="IPR000225">
    <property type="entry name" value="Armadillo"/>
</dbReference>
<dbReference type="GO" id="GO:0005912">
    <property type="term" value="C:adherens junction"/>
    <property type="evidence" value="ECO:0007669"/>
    <property type="project" value="TreeGrafter"/>
</dbReference>
<evidence type="ECO:0000256" key="5">
    <source>
        <dbReference type="ARBA" id="ARBA00022949"/>
    </source>
</evidence>
<feature type="repeat" description="ARM" evidence="6">
    <location>
        <begin position="681"/>
        <end position="718"/>
    </location>
</feature>
<organism evidence="8 9">
    <name type="scientific">Varroa destructor</name>
    <name type="common">Honeybee mite</name>
    <dbReference type="NCBI Taxonomy" id="109461"/>
    <lineage>
        <taxon>Eukaryota</taxon>
        <taxon>Metazoa</taxon>
        <taxon>Ecdysozoa</taxon>
        <taxon>Arthropoda</taxon>
        <taxon>Chelicerata</taxon>
        <taxon>Arachnida</taxon>
        <taxon>Acari</taxon>
        <taxon>Parasitiformes</taxon>
        <taxon>Mesostigmata</taxon>
        <taxon>Gamasina</taxon>
        <taxon>Dermanyssoidea</taxon>
        <taxon>Varroidae</taxon>
        <taxon>Varroa</taxon>
    </lineage>
</organism>
<sequence length="1050" mass="113059">MAENHIAVTVTQEVKEEQKSVTSQVVQQVHRKFYPDQSQEFQRFVQDGPSQPQVQHTYTYESSQATIASNGGGAAGAAGPGTGGTQLEDSKHLPAANLVGIEKQLVSRTQQEVKTQQVKTVTKLVKTREVRHIGPDGQPVDLDFAAGPPSDFIQYPPHPGHPVHPGHPGFLQEGADGSMSYFEGQPPSPANYDAYYSRPPPPAGPAGAYPASANFQEYEYYPSVGGRQSPTSVISESPPHSHGGAGMFPPGGPPTSGYDELDSTLVTPQQRASYYQQGYPGGYLDQRNSYDPYGQAPFDGQPPPPPAAPQAGESGGGGVRFRDPDLHEVIEFLSHPNNVVRSNAAAYLQHLCYMDDNMKQKTRALGGISPLIELLAQPFPDIQRNACGALRNLSYGRRNDENKRAIRNAGGVPALVHLLQSSPDNDIRELVTCVLWNLSSCDELKRPIIDDALRPLVQGVLIPLSGWDRASLSHNGGAGGDSKPAQEIYWTAVFRNASGVLRNVSSAGEFARRRLRECEGLPEALLHLVRTAVRKNDMDNKSVENCVCILRNLSYRCQEVQDPEYDKAPPPQLQDGTGTTGRSGASSVAFKVGESLGCFGAKKKKAQSSSSSEQIASHPSSASPSGMELLWQADVVQPYLSLLSECSNPETLEAAAGAIQNLAACYWQPSVDIRAAVRKDRGLPVLVELLRMEVDRVVCAVATALRNLAMDQRNKELIGKYAMNDLVQKLPNGNPQHDMGTSDDTVAAVLATLNEVIVKNSDFASSLLEAHGVTRLTHITKQKQRFSGRVVKFASQLLYNMWQHVELREAYKSAGWRESHFLTRNLGGNGAAGPSTGLGGANYSTLSRPISSQGGTRYEDRTLPRGAGRELNRHHHNNNNSSAGQAAGQGSQGAFRAAPGAQEMPLAEMHNLSIQDGAPHRQPPVGGVPIFPPGPHQLAEVHKGPMLAREPVYAQVNREKKLRHRPPGDGHMSPVAHLLSQSGHMSPVPGGALNVSHTTLPRDTHPSTSESTHQLIPPGTPTPNGLHHPHAIQQVVTANGGPSVGGDSWV</sequence>
<feature type="region of interest" description="Disordered" evidence="7">
    <location>
        <begin position="837"/>
        <end position="897"/>
    </location>
</feature>
<dbReference type="RefSeq" id="XP_022661590.1">
    <property type="nucleotide sequence ID" value="XM_022805855.1"/>
</dbReference>
<feature type="region of interest" description="Disordered" evidence="7">
    <location>
        <begin position="222"/>
        <end position="262"/>
    </location>
</feature>
<feature type="region of interest" description="Disordered" evidence="7">
    <location>
        <begin position="65"/>
        <end position="89"/>
    </location>
</feature>
<name>A0A7M7K4N5_VARDE</name>
<accession>A0A7M7K4N5</accession>
<evidence type="ECO:0000256" key="6">
    <source>
        <dbReference type="PROSITE-ProRule" id="PRU00259"/>
    </source>
</evidence>
<dbReference type="EnsemblMetazoa" id="XM_022805854">
    <property type="protein sequence ID" value="XP_022661589"/>
    <property type="gene ID" value="LOC111250494"/>
</dbReference>
<dbReference type="KEGG" id="vde:111250494"/>
<feature type="compositionally biased region" description="Gly residues" evidence="7">
    <location>
        <begin position="70"/>
        <end position="84"/>
    </location>
</feature>
<dbReference type="AlphaFoldDB" id="A0A7M7K4N5"/>
<keyword evidence="5" id="KW-0965">Cell junction</keyword>
<proteinExistence type="inferred from homology"/>
<feature type="region of interest" description="Disordered" evidence="7">
    <location>
        <begin position="1001"/>
        <end position="1028"/>
    </location>
</feature>
<dbReference type="InterPro" id="IPR011989">
    <property type="entry name" value="ARM-like"/>
</dbReference>
<dbReference type="InParanoid" id="A0A7M7K4N5"/>
<reference evidence="8" key="1">
    <citation type="submission" date="2021-01" db="UniProtKB">
        <authorList>
            <consortium name="EnsemblMetazoa"/>
        </authorList>
    </citation>
    <scope>IDENTIFICATION</scope>
</reference>
<dbReference type="Pfam" id="PF00514">
    <property type="entry name" value="Arm"/>
    <property type="match status" value="4"/>
</dbReference>
<dbReference type="RefSeq" id="XP_022661587.1">
    <property type="nucleotide sequence ID" value="XM_022805852.1"/>
</dbReference>
<dbReference type="EnsemblMetazoa" id="XM_022805851">
    <property type="protein sequence ID" value="XP_022661586"/>
    <property type="gene ID" value="LOC111250494"/>
</dbReference>
<dbReference type="FunCoup" id="A0A7M7K4N5">
    <property type="interactions" value="380"/>
</dbReference>
<feature type="repeat" description="ARM" evidence="6">
    <location>
        <begin position="366"/>
        <end position="411"/>
    </location>
</feature>
<evidence type="ECO:0000313" key="9">
    <source>
        <dbReference type="Proteomes" id="UP000594260"/>
    </source>
</evidence>